<evidence type="ECO:0000256" key="3">
    <source>
        <dbReference type="ARBA" id="ARBA00005582"/>
    </source>
</evidence>
<dbReference type="GO" id="GO:0005737">
    <property type="term" value="C:cytoplasm"/>
    <property type="evidence" value="ECO:0007669"/>
    <property type="project" value="UniProtKB-SubCell"/>
</dbReference>
<comment type="cofactor">
    <cofactor evidence="1">
        <name>Mg(2+)</name>
        <dbReference type="ChEBI" id="CHEBI:18420"/>
    </cofactor>
</comment>
<dbReference type="EC" id="3.6.1.56" evidence="14"/>
<proteinExistence type="inferred from homology"/>
<dbReference type="InterPro" id="IPR020476">
    <property type="entry name" value="Nudix_hydrolase"/>
</dbReference>
<feature type="domain" description="Nudix hydrolase" evidence="26">
    <location>
        <begin position="1"/>
        <end position="130"/>
    </location>
</feature>
<comment type="subcellular location">
    <subcellularLocation>
        <location evidence="2">Cytoplasm</location>
    </subcellularLocation>
</comment>
<dbReference type="PRINTS" id="PR01403">
    <property type="entry name" value="8OXTPHPHTASE"/>
</dbReference>
<evidence type="ECO:0000256" key="12">
    <source>
        <dbReference type="ARBA" id="ARBA00024486"/>
    </source>
</evidence>
<evidence type="ECO:0000256" key="10">
    <source>
        <dbReference type="ARBA" id="ARBA00024448"/>
    </source>
</evidence>
<evidence type="ECO:0000256" key="11">
    <source>
        <dbReference type="ARBA" id="ARBA00024459"/>
    </source>
</evidence>
<dbReference type="AlphaFoldDB" id="A0A1F6D109"/>
<evidence type="ECO:0000256" key="5">
    <source>
        <dbReference type="ARBA" id="ARBA00022490"/>
    </source>
</evidence>
<evidence type="ECO:0000256" key="24">
    <source>
        <dbReference type="ARBA" id="ARBA00053094"/>
    </source>
</evidence>
<dbReference type="GO" id="GO:0003723">
    <property type="term" value="F:RNA binding"/>
    <property type="evidence" value="ECO:0007669"/>
    <property type="project" value="UniProtKB-KW"/>
</dbReference>
<comment type="catalytic activity">
    <reaction evidence="23">
        <text>N(6)-methyl-dATP + H2O = N(6)-methyl-dAMP + diphosphate + H(+)</text>
        <dbReference type="Rhea" id="RHEA:67604"/>
        <dbReference type="ChEBI" id="CHEBI:15377"/>
        <dbReference type="ChEBI" id="CHEBI:15378"/>
        <dbReference type="ChEBI" id="CHEBI:33019"/>
        <dbReference type="ChEBI" id="CHEBI:169976"/>
        <dbReference type="ChEBI" id="CHEBI:172872"/>
    </reaction>
    <physiologicalReaction direction="left-to-right" evidence="23">
        <dbReference type="Rhea" id="RHEA:67605"/>
    </physiologicalReaction>
</comment>
<evidence type="ECO:0000256" key="14">
    <source>
        <dbReference type="ARBA" id="ARBA00026103"/>
    </source>
</evidence>
<dbReference type="PROSITE" id="PS51462">
    <property type="entry name" value="NUDIX"/>
    <property type="match status" value="1"/>
</dbReference>
<evidence type="ECO:0000256" key="8">
    <source>
        <dbReference type="ARBA" id="ARBA00022842"/>
    </source>
</evidence>
<comment type="similarity">
    <text evidence="3 25">Belongs to the Nudix hydrolase family.</text>
</comment>
<dbReference type="InterPro" id="IPR003563">
    <property type="entry name" value="8ODP"/>
</dbReference>
<dbReference type="InterPro" id="IPR015797">
    <property type="entry name" value="NUDIX_hydrolase-like_dom_sf"/>
</dbReference>
<dbReference type="SUPFAM" id="SSF55811">
    <property type="entry name" value="Nudix"/>
    <property type="match status" value="1"/>
</dbReference>
<comment type="subunit">
    <text evidence="4">Monomer.</text>
</comment>
<keyword evidence="6" id="KW-0479">Metal-binding</keyword>
<keyword evidence="5" id="KW-0963">Cytoplasm</keyword>
<dbReference type="Proteomes" id="UP000177659">
    <property type="component" value="Unassembled WGS sequence"/>
</dbReference>
<dbReference type="GO" id="GO:0042262">
    <property type="term" value="P:DNA protection"/>
    <property type="evidence" value="ECO:0007669"/>
    <property type="project" value="InterPro"/>
</dbReference>
<dbReference type="InterPro" id="IPR000086">
    <property type="entry name" value="NUDIX_hydrolase_dom"/>
</dbReference>
<keyword evidence="8" id="KW-0460">Magnesium</keyword>
<evidence type="ECO:0000313" key="27">
    <source>
        <dbReference type="EMBL" id="OGG55116.1"/>
    </source>
</evidence>
<evidence type="ECO:0000256" key="25">
    <source>
        <dbReference type="RuleBase" id="RU003476"/>
    </source>
</evidence>
<comment type="catalytic activity">
    <reaction evidence="13">
        <text>2-oxo-ATP + H2O = 2-oxo-AMP + diphosphate + H(+)</text>
        <dbReference type="Rhea" id="RHEA:67392"/>
        <dbReference type="ChEBI" id="CHEBI:15377"/>
        <dbReference type="ChEBI" id="CHEBI:15378"/>
        <dbReference type="ChEBI" id="CHEBI:33019"/>
        <dbReference type="ChEBI" id="CHEBI:71395"/>
        <dbReference type="ChEBI" id="CHEBI:172878"/>
    </reaction>
    <physiologicalReaction direction="left-to-right" evidence="13">
        <dbReference type="Rhea" id="RHEA:67393"/>
    </physiologicalReaction>
</comment>
<dbReference type="InterPro" id="IPR020084">
    <property type="entry name" value="NUDIX_hydrolase_CS"/>
</dbReference>
<dbReference type="PRINTS" id="PR00502">
    <property type="entry name" value="NUDIXFAMILY"/>
</dbReference>
<organism evidence="27 28">
    <name type="scientific">Candidatus Kaiserbacteria bacterium RIFCSPHIGHO2_02_FULL_49_11</name>
    <dbReference type="NCBI Taxonomy" id="1798489"/>
    <lineage>
        <taxon>Bacteria</taxon>
        <taxon>Candidatus Kaiseribacteriota</taxon>
    </lineage>
</organism>
<dbReference type="Gene3D" id="3.90.79.10">
    <property type="entry name" value="Nucleoside Triphosphate Pyrophosphohydrolase"/>
    <property type="match status" value="1"/>
</dbReference>
<dbReference type="GO" id="GO:0046872">
    <property type="term" value="F:metal ion binding"/>
    <property type="evidence" value="ECO:0007669"/>
    <property type="project" value="UniProtKB-KW"/>
</dbReference>
<evidence type="ECO:0000256" key="1">
    <source>
        <dbReference type="ARBA" id="ARBA00001946"/>
    </source>
</evidence>
<dbReference type="GO" id="GO:0008413">
    <property type="term" value="F:8-oxo-7,8-dihydroguanosine triphosphate pyrophosphatase activity"/>
    <property type="evidence" value="ECO:0007669"/>
    <property type="project" value="InterPro"/>
</dbReference>
<dbReference type="CDD" id="cd03427">
    <property type="entry name" value="NUDIX_MTH1_Nudt1"/>
    <property type="match status" value="1"/>
</dbReference>
<name>A0A1F6D109_9BACT</name>
<dbReference type="GO" id="GO:0008828">
    <property type="term" value="F:dATP diphosphatase activity"/>
    <property type="evidence" value="ECO:0007669"/>
    <property type="project" value="UniProtKB-EC"/>
</dbReference>
<evidence type="ECO:0000256" key="15">
    <source>
        <dbReference type="ARBA" id="ARBA00026218"/>
    </source>
</evidence>
<evidence type="ECO:0000256" key="23">
    <source>
        <dbReference type="ARBA" id="ARBA00049032"/>
    </source>
</evidence>
<accession>A0A1F6D109</accession>
<comment type="catalytic activity">
    <reaction evidence="10">
        <text>8-oxo-dATP + H2O = 8-oxo-dAMP + diphosphate + H(+)</text>
        <dbReference type="Rhea" id="RHEA:65396"/>
        <dbReference type="ChEBI" id="CHEBI:15377"/>
        <dbReference type="ChEBI" id="CHEBI:15378"/>
        <dbReference type="ChEBI" id="CHEBI:33019"/>
        <dbReference type="ChEBI" id="CHEBI:71361"/>
        <dbReference type="ChEBI" id="CHEBI:172871"/>
    </reaction>
    <physiologicalReaction direction="left-to-right" evidence="10">
        <dbReference type="Rhea" id="RHEA:65397"/>
    </physiologicalReaction>
</comment>
<keyword evidence="9" id="KW-0694">RNA-binding</keyword>
<dbReference type="PANTHER" id="PTHR43758:SF2">
    <property type="entry name" value="OXIDIZED PURINE NUCLEOSIDE TRIPHOSPHATE HYDROLASE"/>
    <property type="match status" value="1"/>
</dbReference>
<evidence type="ECO:0000256" key="4">
    <source>
        <dbReference type="ARBA" id="ARBA00011245"/>
    </source>
</evidence>
<dbReference type="Pfam" id="PF00293">
    <property type="entry name" value="NUDIX"/>
    <property type="match status" value="1"/>
</dbReference>
<comment type="catalytic activity">
    <reaction evidence="11">
        <text>2-oxo-dATP + H2O = 2-oxo-dAMP + diphosphate + H(+)</text>
        <dbReference type="Rhea" id="RHEA:31583"/>
        <dbReference type="ChEBI" id="CHEBI:15377"/>
        <dbReference type="ChEBI" id="CHEBI:15378"/>
        <dbReference type="ChEBI" id="CHEBI:33019"/>
        <dbReference type="ChEBI" id="CHEBI:63212"/>
        <dbReference type="ChEBI" id="CHEBI:77897"/>
        <dbReference type="EC" id="3.6.1.56"/>
    </reaction>
    <physiologicalReaction direction="left-to-right" evidence="11">
        <dbReference type="Rhea" id="RHEA:31584"/>
    </physiologicalReaction>
</comment>
<gene>
    <name evidence="27" type="ORF">A3D62_00705</name>
</gene>
<comment type="caution">
    <text evidence="27">The sequence shown here is derived from an EMBL/GenBank/DDBJ whole genome shotgun (WGS) entry which is preliminary data.</text>
</comment>
<comment type="catalytic activity">
    <reaction evidence="21">
        <text>N(6)-methyl-ATP + H2O = N(6)-methyl-AMP + diphosphate + H(+)</text>
        <dbReference type="Rhea" id="RHEA:67608"/>
        <dbReference type="ChEBI" id="CHEBI:15377"/>
        <dbReference type="ChEBI" id="CHEBI:15378"/>
        <dbReference type="ChEBI" id="CHEBI:33019"/>
        <dbReference type="ChEBI" id="CHEBI:144842"/>
        <dbReference type="ChEBI" id="CHEBI:172873"/>
    </reaction>
    <physiologicalReaction direction="left-to-right" evidence="21">
        <dbReference type="Rhea" id="RHEA:67609"/>
    </physiologicalReaction>
</comment>
<comment type="catalytic activity">
    <reaction evidence="22">
        <text>O(6)-methyl-dGTP + H2O = O(6)-methyl-dGMP + diphosphate + H(+)</text>
        <dbReference type="Rhea" id="RHEA:67600"/>
        <dbReference type="ChEBI" id="CHEBI:15377"/>
        <dbReference type="ChEBI" id="CHEBI:15378"/>
        <dbReference type="ChEBI" id="CHEBI:33019"/>
        <dbReference type="ChEBI" id="CHEBI:169974"/>
        <dbReference type="ChEBI" id="CHEBI:169975"/>
    </reaction>
    <physiologicalReaction direction="left-to-right" evidence="22">
        <dbReference type="Rhea" id="RHEA:67601"/>
    </physiologicalReaction>
</comment>
<evidence type="ECO:0000259" key="26">
    <source>
        <dbReference type="PROSITE" id="PS51462"/>
    </source>
</evidence>
<sequence>MKRATVCFPLTSSKILLGKKKERFGIGKWNGFGGKIQEGETPEEAAVRELREESGLVAQTADLEKVAILKFYFNDEPKFLMHSYVVRVWHGKPQESDEMMPQWHSLSDIPYNKMWKADSIWIGKVLNGEKVAANVYFKIDGEPGKDQETFDRIEYDDSLWQLIV</sequence>
<comment type="catalytic activity">
    <reaction evidence="12">
        <text>8-oxo-dGTP + H2O = 8-oxo-dGMP + diphosphate + H(+)</text>
        <dbReference type="Rhea" id="RHEA:31575"/>
        <dbReference type="ChEBI" id="CHEBI:15377"/>
        <dbReference type="ChEBI" id="CHEBI:15378"/>
        <dbReference type="ChEBI" id="CHEBI:33019"/>
        <dbReference type="ChEBI" id="CHEBI:63224"/>
        <dbReference type="ChEBI" id="CHEBI:77896"/>
    </reaction>
    <physiologicalReaction direction="left-to-right" evidence="12">
        <dbReference type="Rhea" id="RHEA:31576"/>
    </physiologicalReaction>
</comment>
<evidence type="ECO:0000256" key="7">
    <source>
        <dbReference type="ARBA" id="ARBA00022801"/>
    </source>
</evidence>
<protein>
    <recommendedName>
        <fullName evidence="15">Oxidized purine nucleoside triphosphate hydrolase</fullName>
        <ecNumber evidence="14">3.6.1.56</ecNumber>
    </recommendedName>
    <alternativeName>
        <fullName evidence="19">2-hydroxy-dATP diphosphatase</fullName>
    </alternativeName>
    <alternativeName>
        <fullName evidence="18">7,8-dihydro-8-oxoguanine triphosphatase</fullName>
    </alternativeName>
    <alternativeName>
        <fullName evidence="17">8-oxo-dGTPase</fullName>
    </alternativeName>
    <alternativeName>
        <fullName evidence="20">Methylated purine nucleoside triphosphate hydrolase</fullName>
    </alternativeName>
    <alternativeName>
        <fullName evidence="16">Nucleoside diphosphate-linked moiety X motif 1</fullName>
    </alternativeName>
</protein>
<reference evidence="27 28" key="1">
    <citation type="journal article" date="2016" name="Nat. Commun.">
        <title>Thousands of microbial genomes shed light on interconnected biogeochemical processes in an aquifer system.</title>
        <authorList>
            <person name="Anantharaman K."/>
            <person name="Brown C.T."/>
            <person name="Hug L.A."/>
            <person name="Sharon I."/>
            <person name="Castelle C.J."/>
            <person name="Probst A.J."/>
            <person name="Thomas B.C."/>
            <person name="Singh A."/>
            <person name="Wilkins M.J."/>
            <person name="Karaoz U."/>
            <person name="Brodie E.L."/>
            <person name="Williams K.H."/>
            <person name="Hubbard S.S."/>
            <person name="Banfield J.F."/>
        </authorList>
    </citation>
    <scope>NUCLEOTIDE SEQUENCE [LARGE SCALE GENOMIC DNA]</scope>
</reference>
<evidence type="ECO:0000256" key="19">
    <source>
        <dbReference type="ARBA" id="ARBA00031927"/>
    </source>
</evidence>
<dbReference type="PROSITE" id="PS00893">
    <property type="entry name" value="NUDIX_BOX"/>
    <property type="match status" value="1"/>
</dbReference>
<evidence type="ECO:0000256" key="17">
    <source>
        <dbReference type="ARBA" id="ARBA00030634"/>
    </source>
</evidence>
<evidence type="ECO:0000256" key="13">
    <source>
        <dbReference type="ARBA" id="ARBA00024596"/>
    </source>
</evidence>
<evidence type="ECO:0000256" key="22">
    <source>
        <dbReference type="ARBA" id="ARBA00048894"/>
    </source>
</evidence>
<evidence type="ECO:0000256" key="2">
    <source>
        <dbReference type="ARBA" id="ARBA00004496"/>
    </source>
</evidence>
<evidence type="ECO:0000256" key="18">
    <source>
        <dbReference type="ARBA" id="ARBA00030682"/>
    </source>
</evidence>
<keyword evidence="7 25" id="KW-0378">Hydrolase</keyword>
<evidence type="ECO:0000256" key="6">
    <source>
        <dbReference type="ARBA" id="ARBA00022723"/>
    </source>
</evidence>
<evidence type="ECO:0000256" key="9">
    <source>
        <dbReference type="ARBA" id="ARBA00022884"/>
    </source>
</evidence>
<evidence type="ECO:0000256" key="20">
    <source>
        <dbReference type="ARBA" id="ARBA00032071"/>
    </source>
</evidence>
<dbReference type="PANTHER" id="PTHR43758">
    <property type="entry name" value="7,8-DIHYDRO-8-OXOGUANINE TRIPHOSPHATASE"/>
    <property type="match status" value="1"/>
</dbReference>
<evidence type="ECO:0000256" key="21">
    <source>
        <dbReference type="ARBA" id="ARBA00048002"/>
    </source>
</evidence>
<comment type="function">
    <text evidence="24">Oxidized purine nucleoside triphosphate hydrolase which is a prominent sanitizer of the oxidized nucleotide pool. Catalyzes the hydrolysis of 2-oxo-dATP (2-hydroxy-dATP) into 2-oxo-dAMP. Also has a significant hydrolase activity toward 2-oxo-ATP, 8-oxo-dGTP and 8-oxo-dATP. Through the hydrolysis of oxidized purine nucleoside triphosphates, prevents their incorporation into DNA and the subsequent transversions A:T to C:G and G:C to T:A. Also catalyzes the hydrolysis of methylated purine nucleoside triphosphate preventing their integration into DNA. Through this antimutagenic activity protects cells from oxidative stress.</text>
</comment>
<dbReference type="EMBL" id="MFLC01000017">
    <property type="protein sequence ID" value="OGG55116.1"/>
    <property type="molecule type" value="Genomic_DNA"/>
</dbReference>
<evidence type="ECO:0000256" key="16">
    <source>
        <dbReference type="ARBA" id="ARBA00029673"/>
    </source>
</evidence>
<evidence type="ECO:0000313" key="28">
    <source>
        <dbReference type="Proteomes" id="UP000177659"/>
    </source>
</evidence>